<proteinExistence type="predicted"/>
<protein>
    <submittedName>
        <fullName evidence="1">Uncharacterized protein</fullName>
    </submittedName>
</protein>
<dbReference type="Proteomes" id="UP000315295">
    <property type="component" value="Unassembled WGS sequence"/>
</dbReference>
<comment type="caution">
    <text evidence="1">The sequence shown here is derived from an EMBL/GenBank/DDBJ whole genome shotgun (WGS) entry which is preliminary data.</text>
</comment>
<sequence length="63" mass="6811">MRGVKQGIFCIWDLGSESCEEKVDGRGEARMDEVGRSWLSSPADFAGGGGFSLRPFSEVLSLV</sequence>
<name>A0A540LAX7_MALBA</name>
<dbReference type="EMBL" id="VIEB01000675">
    <property type="protein sequence ID" value="TQD83499.1"/>
    <property type="molecule type" value="Genomic_DNA"/>
</dbReference>
<keyword evidence="2" id="KW-1185">Reference proteome</keyword>
<gene>
    <name evidence="1" type="ORF">C1H46_030940</name>
</gene>
<evidence type="ECO:0000313" key="1">
    <source>
        <dbReference type="EMBL" id="TQD83499.1"/>
    </source>
</evidence>
<reference evidence="1 2" key="1">
    <citation type="journal article" date="2019" name="G3 (Bethesda)">
        <title>Sequencing of a Wild Apple (Malus baccata) Genome Unravels the Differences Between Cultivated and Wild Apple Species Regarding Disease Resistance and Cold Tolerance.</title>
        <authorList>
            <person name="Chen X."/>
        </authorList>
    </citation>
    <scope>NUCLEOTIDE SEQUENCE [LARGE SCALE GENOMIC DNA]</scope>
    <source>
        <strain evidence="2">cv. Shandingzi</strain>
        <tissue evidence="1">Leaves</tissue>
    </source>
</reference>
<organism evidence="1 2">
    <name type="scientific">Malus baccata</name>
    <name type="common">Siberian crab apple</name>
    <name type="synonym">Pyrus baccata</name>
    <dbReference type="NCBI Taxonomy" id="106549"/>
    <lineage>
        <taxon>Eukaryota</taxon>
        <taxon>Viridiplantae</taxon>
        <taxon>Streptophyta</taxon>
        <taxon>Embryophyta</taxon>
        <taxon>Tracheophyta</taxon>
        <taxon>Spermatophyta</taxon>
        <taxon>Magnoliopsida</taxon>
        <taxon>eudicotyledons</taxon>
        <taxon>Gunneridae</taxon>
        <taxon>Pentapetalae</taxon>
        <taxon>rosids</taxon>
        <taxon>fabids</taxon>
        <taxon>Rosales</taxon>
        <taxon>Rosaceae</taxon>
        <taxon>Amygdaloideae</taxon>
        <taxon>Maleae</taxon>
        <taxon>Malus</taxon>
    </lineage>
</organism>
<accession>A0A540LAX7</accession>
<evidence type="ECO:0000313" key="2">
    <source>
        <dbReference type="Proteomes" id="UP000315295"/>
    </source>
</evidence>
<dbReference type="AlphaFoldDB" id="A0A540LAX7"/>